<evidence type="ECO:0000256" key="1">
    <source>
        <dbReference type="SAM" id="Phobius"/>
    </source>
</evidence>
<keyword evidence="3" id="KW-1185">Reference proteome</keyword>
<proteinExistence type="predicted"/>
<protein>
    <recommendedName>
        <fullName evidence="4">Integral membrane protein</fullName>
    </recommendedName>
</protein>
<evidence type="ECO:0000313" key="2">
    <source>
        <dbReference type="EMBL" id="MFC5177201.1"/>
    </source>
</evidence>
<organism evidence="2 3">
    <name type="scientific">Nocardioides taihuensis</name>
    <dbReference type="NCBI Taxonomy" id="1835606"/>
    <lineage>
        <taxon>Bacteria</taxon>
        <taxon>Bacillati</taxon>
        <taxon>Actinomycetota</taxon>
        <taxon>Actinomycetes</taxon>
        <taxon>Propionibacteriales</taxon>
        <taxon>Nocardioidaceae</taxon>
        <taxon>Nocardioides</taxon>
    </lineage>
</organism>
<evidence type="ECO:0000313" key="3">
    <source>
        <dbReference type="Proteomes" id="UP001596087"/>
    </source>
</evidence>
<keyword evidence="1" id="KW-0812">Transmembrane</keyword>
<feature type="transmembrane region" description="Helical" evidence="1">
    <location>
        <begin position="15"/>
        <end position="36"/>
    </location>
</feature>
<accession>A0ABW0BIQ6</accession>
<dbReference type="Proteomes" id="UP001596087">
    <property type="component" value="Unassembled WGS sequence"/>
</dbReference>
<feature type="transmembrane region" description="Helical" evidence="1">
    <location>
        <begin position="82"/>
        <end position="109"/>
    </location>
</feature>
<evidence type="ECO:0008006" key="4">
    <source>
        <dbReference type="Google" id="ProtNLM"/>
    </source>
</evidence>
<keyword evidence="1" id="KW-1133">Transmembrane helix</keyword>
<feature type="transmembrane region" description="Helical" evidence="1">
    <location>
        <begin position="42"/>
        <end position="61"/>
    </location>
</feature>
<sequence length="118" mass="11467">MATAYGPARTTQLRALLWVALVLAGLMVALSGAAVASGSVRWGLAVGVAALAGGVVAAVGLRDRSNARLRALSLLSGGCQALVGVLLAASVLGILPSIVGILQVLVALLPGAAGDTAD</sequence>
<keyword evidence="1" id="KW-0472">Membrane</keyword>
<reference evidence="3" key="1">
    <citation type="journal article" date="2019" name="Int. J. Syst. Evol. Microbiol.">
        <title>The Global Catalogue of Microorganisms (GCM) 10K type strain sequencing project: providing services to taxonomists for standard genome sequencing and annotation.</title>
        <authorList>
            <consortium name="The Broad Institute Genomics Platform"/>
            <consortium name="The Broad Institute Genome Sequencing Center for Infectious Disease"/>
            <person name="Wu L."/>
            <person name="Ma J."/>
        </authorList>
    </citation>
    <scope>NUCLEOTIDE SEQUENCE [LARGE SCALE GENOMIC DNA]</scope>
    <source>
        <strain evidence="3">DFY41</strain>
    </source>
</reference>
<gene>
    <name evidence="2" type="ORF">ACFPGP_10990</name>
</gene>
<comment type="caution">
    <text evidence="2">The sequence shown here is derived from an EMBL/GenBank/DDBJ whole genome shotgun (WGS) entry which is preliminary data.</text>
</comment>
<dbReference type="EMBL" id="JBHSKD010000009">
    <property type="protein sequence ID" value="MFC5177201.1"/>
    <property type="molecule type" value="Genomic_DNA"/>
</dbReference>
<name>A0ABW0BIQ6_9ACTN</name>
<dbReference type="RefSeq" id="WP_378590005.1">
    <property type="nucleotide sequence ID" value="NZ_JBHSKD010000009.1"/>
</dbReference>